<name>A0AAV7IX87_COTGL</name>
<evidence type="ECO:0000259" key="1">
    <source>
        <dbReference type="SMART" id="SM00181"/>
    </source>
</evidence>
<dbReference type="SMART" id="SM00181">
    <property type="entry name" value="EGF"/>
    <property type="match status" value="2"/>
</dbReference>
<gene>
    <name evidence="2" type="ORF">KQX54_016018</name>
</gene>
<feature type="domain" description="EGF-like" evidence="1">
    <location>
        <begin position="84"/>
        <end position="126"/>
    </location>
</feature>
<evidence type="ECO:0000313" key="3">
    <source>
        <dbReference type="Proteomes" id="UP000826195"/>
    </source>
</evidence>
<keyword evidence="3" id="KW-1185">Reference proteome</keyword>
<accession>A0AAV7IX87</accession>
<evidence type="ECO:0000313" key="2">
    <source>
        <dbReference type="EMBL" id="KAH0561288.1"/>
    </source>
</evidence>
<dbReference type="EMBL" id="JAHXZJ010000374">
    <property type="protein sequence ID" value="KAH0561288.1"/>
    <property type="molecule type" value="Genomic_DNA"/>
</dbReference>
<comment type="caution">
    <text evidence="2">The sequence shown here is derived from an EMBL/GenBank/DDBJ whole genome shotgun (WGS) entry which is preliminary data.</text>
</comment>
<sequence>MTCAPLLNTSCRHDECKIESSHCIERKCQCKPGYSAVSTNQCVKTSSLYSCTDISHSADSWHFDCSKEKKCVCKANNSAINNLSCLPVLGGICWKDDQCVTQNPICVDFRCRCKSGFILVSHNMCESIECRY</sequence>
<protein>
    <recommendedName>
        <fullName evidence="1">EGF-like domain-containing protein</fullName>
    </recommendedName>
</protein>
<dbReference type="AlphaFoldDB" id="A0AAV7IX87"/>
<organism evidence="2 3">
    <name type="scientific">Cotesia glomerata</name>
    <name type="common">Lepidopteran parasitic wasp</name>
    <name type="synonym">Apanteles glomeratus</name>
    <dbReference type="NCBI Taxonomy" id="32391"/>
    <lineage>
        <taxon>Eukaryota</taxon>
        <taxon>Metazoa</taxon>
        <taxon>Ecdysozoa</taxon>
        <taxon>Arthropoda</taxon>
        <taxon>Hexapoda</taxon>
        <taxon>Insecta</taxon>
        <taxon>Pterygota</taxon>
        <taxon>Neoptera</taxon>
        <taxon>Endopterygota</taxon>
        <taxon>Hymenoptera</taxon>
        <taxon>Apocrita</taxon>
        <taxon>Ichneumonoidea</taxon>
        <taxon>Braconidae</taxon>
        <taxon>Microgastrinae</taxon>
        <taxon>Cotesia</taxon>
    </lineage>
</organism>
<proteinExistence type="predicted"/>
<feature type="domain" description="EGF-like" evidence="1">
    <location>
        <begin position="2"/>
        <end position="43"/>
    </location>
</feature>
<dbReference type="Proteomes" id="UP000826195">
    <property type="component" value="Unassembled WGS sequence"/>
</dbReference>
<reference evidence="2 3" key="1">
    <citation type="journal article" date="2021" name="J. Hered.">
        <title>A chromosome-level genome assembly of the parasitoid wasp, Cotesia glomerata (Hymenoptera: Braconidae).</title>
        <authorList>
            <person name="Pinto B.J."/>
            <person name="Weis J.J."/>
            <person name="Gamble T."/>
            <person name="Ode P.J."/>
            <person name="Paul R."/>
            <person name="Zaspel J.M."/>
        </authorList>
    </citation>
    <scope>NUCLEOTIDE SEQUENCE [LARGE SCALE GENOMIC DNA]</scope>
    <source>
        <strain evidence="2">CgM1</strain>
    </source>
</reference>
<dbReference type="InterPro" id="IPR000742">
    <property type="entry name" value="EGF"/>
</dbReference>